<reference evidence="3 4" key="1">
    <citation type="submission" date="2019-02" db="EMBL/GenBank/DDBJ databases">
        <title>Arundinibacter roseus gen. nov., sp. nov., a new member of the family Cytophagaceae.</title>
        <authorList>
            <person name="Szuroczki S."/>
            <person name="Khayer B."/>
            <person name="Sproer C."/>
            <person name="Toumi M."/>
            <person name="Szabo A."/>
            <person name="Felfoldi T."/>
            <person name="Schumann P."/>
            <person name="Toth E."/>
        </authorList>
    </citation>
    <scope>NUCLEOTIDE SEQUENCE [LARGE SCALE GENOMIC DNA]</scope>
    <source>
        <strain evidence="3 4">DMA-k-7a</strain>
    </source>
</reference>
<dbReference type="Pfam" id="PF00106">
    <property type="entry name" value="adh_short"/>
    <property type="match status" value="1"/>
</dbReference>
<dbReference type="CDD" id="cd05327">
    <property type="entry name" value="retinol-DH_like_SDR_c_like"/>
    <property type="match status" value="1"/>
</dbReference>
<comment type="similarity">
    <text evidence="2">Belongs to the short-chain dehydrogenases/reductases (SDR) family.</text>
</comment>
<accession>A0A4R4KLL2</accession>
<gene>
    <name evidence="3" type="ORF">EZE20_02675</name>
</gene>
<dbReference type="AlphaFoldDB" id="A0A4R4KLL2"/>
<dbReference type="Proteomes" id="UP000295706">
    <property type="component" value="Unassembled WGS sequence"/>
</dbReference>
<evidence type="ECO:0000256" key="2">
    <source>
        <dbReference type="RuleBase" id="RU000363"/>
    </source>
</evidence>
<dbReference type="InterPro" id="IPR036291">
    <property type="entry name" value="NAD(P)-bd_dom_sf"/>
</dbReference>
<dbReference type="GO" id="GO:0016491">
    <property type="term" value="F:oxidoreductase activity"/>
    <property type="evidence" value="ECO:0007669"/>
    <property type="project" value="UniProtKB-KW"/>
</dbReference>
<dbReference type="Gene3D" id="3.40.50.720">
    <property type="entry name" value="NAD(P)-binding Rossmann-like Domain"/>
    <property type="match status" value="1"/>
</dbReference>
<dbReference type="SUPFAM" id="SSF51735">
    <property type="entry name" value="NAD(P)-binding Rossmann-fold domains"/>
    <property type="match status" value="1"/>
</dbReference>
<organism evidence="3 4">
    <name type="scientific">Arundinibacter roseus</name>
    <dbReference type="NCBI Taxonomy" id="2070510"/>
    <lineage>
        <taxon>Bacteria</taxon>
        <taxon>Pseudomonadati</taxon>
        <taxon>Bacteroidota</taxon>
        <taxon>Cytophagia</taxon>
        <taxon>Cytophagales</taxon>
        <taxon>Spirosomataceae</taxon>
        <taxon>Arundinibacter</taxon>
    </lineage>
</organism>
<dbReference type="EMBL" id="SMJU01000002">
    <property type="protein sequence ID" value="TDB67846.1"/>
    <property type="molecule type" value="Genomic_DNA"/>
</dbReference>
<protein>
    <submittedName>
        <fullName evidence="3">SDR family oxidoreductase</fullName>
    </submittedName>
</protein>
<evidence type="ECO:0000313" key="3">
    <source>
        <dbReference type="EMBL" id="TDB67846.1"/>
    </source>
</evidence>
<proteinExistence type="inferred from homology"/>
<evidence type="ECO:0000313" key="4">
    <source>
        <dbReference type="Proteomes" id="UP000295706"/>
    </source>
</evidence>
<dbReference type="OrthoDB" id="597510at2"/>
<dbReference type="PANTHER" id="PTHR43157:SF31">
    <property type="entry name" value="PHOSPHATIDYLINOSITOL-GLYCAN BIOSYNTHESIS CLASS F PROTEIN"/>
    <property type="match status" value="1"/>
</dbReference>
<dbReference type="PANTHER" id="PTHR43157">
    <property type="entry name" value="PHOSPHATIDYLINOSITOL-GLYCAN BIOSYNTHESIS CLASS F PROTEIN-RELATED"/>
    <property type="match status" value="1"/>
</dbReference>
<keyword evidence="4" id="KW-1185">Reference proteome</keyword>
<dbReference type="PRINTS" id="PR00080">
    <property type="entry name" value="SDRFAMILY"/>
</dbReference>
<dbReference type="InterPro" id="IPR002347">
    <property type="entry name" value="SDR_fam"/>
</dbReference>
<keyword evidence="1" id="KW-0560">Oxidoreductase</keyword>
<name>A0A4R4KLL2_9BACT</name>
<sequence length="282" mass="31147">MMQKKIALITGPTSGIGKVTALELAKRNYNLIFLARDAKKADELQMEIGSSVETAFVSCDLSDLSSVQQAVAHVRQNYSRLDVLINNAGLILDRLEYSPNGIEKTFAINHVGHFLLTKGLIDLLKNGKDARIVTVSSEAHRIGKFRLDQLVRPEKFSSWGSYGTSKLANILFSNELAERVKPFGITSNALHPGGVATNFGSNNSGISKLMMWMARPFFKSPQEGAQTTIYLATSPEARTFSGLYFKDLKPKKPSTDAQSTFLAKELWKLSDELVRDFTQPNA</sequence>
<comment type="caution">
    <text evidence="3">The sequence shown here is derived from an EMBL/GenBank/DDBJ whole genome shotgun (WGS) entry which is preliminary data.</text>
</comment>
<dbReference type="PRINTS" id="PR00081">
    <property type="entry name" value="GDHRDH"/>
</dbReference>
<evidence type="ECO:0000256" key="1">
    <source>
        <dbReference type="ARBA" id="ARBA00023002"/>
    </source>
</evidence>